<evidence type="ECO:0000256" key="4">
    <source>
        <dbReference type="ARBA" id="ARBA00022989"/>
    </source>
</evidence>
<feature type="domain" description="SSD" evidence="8">
    <location>
        <begin position="230"/>
        <end position="355"/>
    </location>
</feature>
<keyword evidence="5 6" id="KW-0472">Membrane</keyword>
<feature type="transmembrane region" description="Helical" evidence="6">
    <location>
        <begin position="333"/>
        <end position="353"/>
    </location>
</feature>
<feature type="transmembrane region" description="Helical" evidence="6">
    <location>
        <begin position="684"/>
        <end position="704"/>
    </location>
</feature>
<feature type="transmembrane region" description="Helical" evidence="6">
    <location>
        <begin position="710"/>
        <end position="736"/>
    </location>
</feature>
<feature type="transmembrane region" description="Helical" evidence="6">
    <location>
        <begin position="385"/>
        <end position="406"/>
    </location>
</feature>
<dbReference type="Pfam" id="PF03176">
    <property type="entry name" value="MMPL"/>
    <property type="match status" value="2"/>
</dbReference>
<feature type="transmembrane region" description="Helical" evidence="6">
    <location>
        <begin position="230"/>
        <end position="253"/>
    </location>
</feature>
<evidence type="ECO:0000313" key="10">
    <source>
        <dbReference type="Proteomes" id="UP001159100"/>
    </source>
</evidence>
<evidence type="ECO:0000256" key="1">
    <source>
        <dbReference type="ARBA" id="ARBA00004651"/>
    </source>
</evidence>
<feature type="signal peptide" evidence="7">
    <location>
        <begin position="1"/>
        <end position="23"/>
    </location>
</feature>
<evidence type="ECO:0000256" key="7">
    <source>
        <dbReference type="SAM" id="SignalP"/>
    </source>
</evidence>
<dbReference type="EMBL" id="JARBWL010000001">
    <property type="protein sequence ID" value="MDI2590204.1"/>
    <property type="molecule type" value="Genomic_DNA"/>
</dbReference>
<evidence type="ECO:0000313" key="9">
    <source>
        <dbReference type="EMBL" id="MDI2590204.1"/>
    </source>
</evidence>
<keyword evidence="3 6" id="KW-0812">Transmembrane</keyword>
<comment type="caution">
    <text evidence="9">The sequence shown here is derived from an EMBL/GenBank/DDBJ whole genome shotgun (WGS) entry which is preliminary data.</text>
</comment>
<dbReference type="Proteomes" id="UP001159100">
    <property type="component" value="Unassembled WGS sequence"/>
</dbReference>
<keyword evidence="10" id="KW-1185">Reference proteome</keyword>
<keyword evidence="2" id="KW-1003">Cell membrane</keyword>
<dbReference type="InterPro" id="IPR000731">
    <property type="entry name" value="SSD"/>
</dbReference>
<dbReference type="Gene3D" id="1.20.1640.10">
    <property type="entry name" value="Multidrug efflux transporter AcrB transmembrane domain"/>
    <property type="match status" value="2"/>
</dbReference>
<organism evidence="9 10">
    <name type="scientific">Pseudomonas fungipugnans</name>
    <dbReference type="NCBI Taxonomy" id="3024217"/>
    <lineage>
        <taxon>Bacteria</taxon>
        <taxon>Pseudomonadati</taxon>
        <taxon>Pseudomonadota</taxon>
        <taxon>Gammaproteobacteria</taxon>
        <taxon>Pseudomonadales</taxon>
        <taxon>Pseudomonadaceae</taxon>
        <taxon>Pseudomonas</taxon>
    </lineage>
</organism>
<evidence type="ECO:0000256" key="2">
    <source>
        <dbReference type="ARBA" id="ARBA00022475"/>
    </source>
</evidence>
<dbReference type="PANTHER" id="PTHR33406:SF12">
    <property type="entry name" value="BLR2997 PROTEIN"/>
    <property type="match status" value="1"/>
</dbReference>
<dbReference type="PROSITE" id="PS50156">
    <property type="entry name" value="SSD"/>
    <property type="match status" value="1"/>
</dbReference>
<evidence type="ECO:0000256" key="6">
    <source>
        <dbReference type="SAM" id="Phobius"/>
    </source>
</evidence>
<sequence length="754" mass="82367">MKWRKANALVAILAIFAISPGVLQTRFDASVESFLPQGDVERQRYDSFKEVFGDDRMVVVALPPQTVFNAQVLAQLKAASENIERLPDVARATSIATVNIIYGQDQSIDILPAADALEQPALYDPQRIIDKLRNNSLYQRDLISLDGQVAAILVEARTGGDNARFERILPVIREQMHAAGFSRFYVAGEPVVEHQVTSDMWSDLKTFIPLTSLVLFVLLLVLLRNLGDVFVVLAIVTLCTLLLLGAMGTLSIAVNAVTVGLPSVLMCIAVLDCLHILDTYRQSLSSAMTKVEALQRTLTVNLIPCFLTSFTTAIGFLTLAISEVAPIREFGVIASLAAIGAYVISLMVMPSLLECMPVRRARKAPTYHYANWVKRLEPFYRSRRLLPVLTALAVLAAVIPIGRLHVEASFLNFIDKLAPVRVSTDFIEQQLGGVASLEVSLRTAQKGGVLEPAALEEIAALQAFVAKLNGVDKSLSVVDFIKDIHREMNGGDARYYRLPGNREAAEQYVFTYSLAGPDHELKSFLDYDNQTTRVRIRLQQLPYAEMQQVIEAVKGYAAARSSSAFTFSLTSYSVIQAVMVQKLLEGMLWGIGFAVVSMFVAFVMLTRSWRISAIAVVANTLPLVAVFGLMGALGLSINIGTSMIACIIFGLVVDASLHCFYHAKHFADGASTAQRVKAIFEDTGEALLTGGLVLCAGFLVLVLGESYFTRLFGAFCALAILISVFCNAVAIPYLIYHFTDSERPSTEANPVLGT</sequence>
<reference evidence="9 10" key="1">
    <citation type="submission" date="2023-02" db="EMBL/GenBank/DDBJ databases">
        <title>Pseudomonas chrutzelriedensis sp. nov., a potently antifungal strain isolated from moss.</title>
        <authorList>
            <person name="Schnyder A."/>
            <person name="Kalawong R."/>
            <person name="Eberl L."/>
            <person name="Agnoli K."/>
        </authorList>
    </citation>
    <scope>NUCLEOTIDE SEQUENCE [LARGE SCALE GENOMIC DNA]</scope>
    <source>
        <strain evidence="9 10">681</strain>
    </source>
</reference>
<name>A0ABT6QIU4_9PSED</name>
<feature type="transmembrane region" description="Helical" evidence="6">
    <location>
        <begin position="298"/>
        <end position="321"/>
    </location>
</feature>
<feature type="transmembrane region" description="Helical" evidence="6">
    <location>
        <begin position="613"/>
        <end position="633"/>
    </location>
</feature>
<feature type="transmembrane region" description="Helical" evidence="6">
    <location>
        <begin position="259"/>
        <end position="277"/>
    </location>
</feature>
<dbReference type="InterPro" id="IPR050545">
    <property type="entry name" value="Mycobact_MmpL"/>
</dbReference>
<evidence type="ECO:0000259" key="8">
    <source>
        <dbReference type="PROSITE" id="PS50156"/>
    </source>
</evidence>
<keyword evidence="7" id="KW-0732">Signal</keyword>
<comment type="subcellular location">
    <subcellularLocation>
        <location evidence="1">Cell membrane</location>
        <topology evidence="1">Multi-pass membrane protein</topology>
    </subcellularLocation>
</comment>
<accession>A0ABT6QIU4</accession>
<proteinExistence type="predicted"/>
<protein>
    <submittedName>
        <fullName evidence="9">MMPL family transporter</fullName>
    </submittedName>
</protein>
<dbReference type="RefSeq" id="WP_282314915.1">
    <property type="nucleotide sequence ID" value="NZ_JARBWL010000001.1"/>
</dbReference>
<feature type="chain" id="PRO_5047492058" evidence="7">
    <location>
        <begin position="24"/>
        <end position="754"/>
    </location>
</feature>
<dbReference type="SUPFAM" id="SSF82866">
    <property type="entry name" value="Multidrug efflux transporter AcrB transmembrane domain"/>
    <property type="match status" value="2"/>
</dbReference>
<evidence type="ECO:0000256" key="3">
    <source>
        <dbReference type="ARBA" id="ARBA00022692"/>
    </source>
</evidence>
<dbReference type="InterPro" id="IPR004869">
    <property type="entry name" value="MMPL_dom"/>
</dbReference>
<keyword evidence="4 6" id="KW-1133">Transmembrane helix</keyword>
<gene>
    <name evidence="9" type="ORF">POF45_02000</name>
</gene>
<dbReference type="PANTHER" id="PTHR33406">
    <property type="entry name" value="MEMBRANE PROTEIN MJ1562-RELATED"/>
    <property type="match status" value="1"/>
</dbReference>
<feature type="transmembrane region" description="Helical" evidence="6">
    <location>
        <begin position="639"/>
        <end position="663"/>
    </location>
</feature>
<feature type="transmembrane region" description="Helical" evidence="6">
    <location>
        <begin position="206"/>
        <end position="223"/>
    </location>
</feature>
<evidence type="ECO:0000256" key="5">
    <source>
        <dbReference type="ARBA" id="ARBA00023136"/>
    </source>
</evidence>
<feature type="transmembrane region" description="Helical" evidence="6">
    <location>
        <begin position="586"/>
        <end position="606"/>
    </location>
</feature>